<proteinExistence type="predicted"/>
<evidence type="ECO:0008006" key="4">
    <source>
        <dbReference type="Google" id="ProtNLM"/>
    </source>
</evidence>
<dbReference type="Proteomes" id="UP000222975">
    <property type="component" value="Segment"/>
</dbReference>
<feature type="region of interest" description="Disordered" evidence="1">
    <location>
        <begin position="214"/>
        <end position="233"/>
    </location>
</feature>
<name>A0A173GDI8_9CAUD</name>
<reference evidence="3" key="1">
    <citation type="submission" date="2016-03" db="EMBL/GenBank/DDBJ databases">
        <authorList>
            <person name="Sharma R."/>
            <person name="Simister A.R."/>
            <person name="Berg J.A."/>
            <person name="Jensen G.L."/>
            <person name="Keele B.R."/>
            <person name="Ward M.E.H."/>
            <person name="Breakwell D.P."/>
            <person name="Hope S."/>
            <person name="Grose J.H."/>
        </authorList>
    </citation>
    <scope>NUCLEOTIDE SEQUENCE [LARGE SCALE GENOMIC DNA]</scope>
</reference>
<evidence type="ECO:0000313" key="3">
    <source>
        <dbReference type="Proteomes" id="UP000222975"/>
    </source>
</evidence>
<dbReference type="EMBL" id="KU886223">
    <property type="protein sequence ID" value="ANH51764.1"/>
    <property type="molecule type" value="Genomic_DNA"/>
</dbReference>
<sequence>MTTVTNSTPLVRIEDMAYPKYMYDARQDNMQTSWGSTIESEKLLNLPRPYAMVNMVDRPDGDVVTEGTPVKGDDGLYYQFWDVRAYNEEELAANLAMGKDMSLQSAKEIISNDLNNGIAFTHESTDYKVVMTAEERANLMGMRVVGEKRVGASDETKFRLRTVDGQMVELLPVEVIDVVERLLESYNAYLERYWTFKNAVTSATVIGDLPRIPNTFSEDETTPADGSGEAPQA</sequence>
<organism evidence="2 3">
    <name type="scientific">Erwinia phage vB_EamM_Simmy50</name>
    <dbReference type="NCBI Taxonomy" id="1815988"/>
    <lineage>
        <taxon>Viruses</taxon>
        <taxon>Duplodnaviria</taxon>
        <taxon>Heunggongvirae</taxon>
        <taxon>Uroviricota</taxon>
        <taxon>Caudoviricetes</taxon>
        <taxon>Chimalliviridae</taxon>
        <taxon>Agricanvirus</taxon>
        <taxon>Agricanvirus simmy50</taxon>
    </lineage>
</organism>
<evidence type="ECO:0000313" key="2">
    <source>
        <dbReference type="EMBL" id="ANH51764.1"/>
    </source>
</evidence>
<keyword evidence="3" id="KW-1185">Reference proteome</keyword>
<evidence type="ECO:0000256" key="1">
    <source>
        <dbReference type="SAM" id="MobiDB-lite"/>
    </source>
</evidence>
<protein>
    <recommendedName>
        <fullName evidence="4">DUF4376 domain-containing protein</fullName>
    </recommendedName>
</protein>
<gene>
    <name evidence="2" type="ORF">SIMMY50_306</name>
</gene>
<accession>A0A173GDI8</accession>